<protein>
    <submittedName>
        <fullName evidence="1">Uncharacterized protein</fullName>
    </submittedName>
</protein>
<dbReference type="InterPro" id="IPR047705">
    <property type="entry name" value="AimR-like"/>
</dbReference>
<dbReference type="Proteomes" id="UP000219546">
    <property type="component" value="Unassembled WGS sequence"/>
</dbReference>
<evidence type="ECO:0000313" key="1">
    <source>
        <dbReference type="EMBL" id="SNX67305.1"/>
    </source>
</evidence>
<proteinExistence type="predicted"/>
<dbReference type="OrthoDB" id="2692106at2"/>
<gene>
    <name evidence="1" type="ORF">SAMN05877753_101624</name>
</gene>
<dbReference type="NCBIfam" id="NF038310">
    <property type="entry name" value="lysogeny_AimR"/>
    <property type="match status" value="1"/>
</dbReference>
<evidence type="ECO:0000313" key="2">
    <source>
        <dbReference type="Proteomes" id="UP000219546"/>
    </source>
</evidence>
<reference evidence="1 2" key="1">
    <citation type="submission" date="2017-08" db="EMBL/GenBank/DDBJ databases">
        <authorList>
            <person name="de Groot N.N."/>
        </authorList>
    </citation>
    <scope>NUCLEOTIDE SEQUENCE [LARGE SCALE GENOMIC DNA]</scope>
    <source>
        <strain evidence="1 2">JC228</strain>
    </source>
</reference>
<accession>A0A285CIX8</accession>
<dbReference type="Pfam" id="PF22871">
    <property type="entry name" value="AimR"/>
    <property type="match status" value="1"/>
</dbReference>
<organism evidence="1 2">
    <name type="scientific">Bacillus oleivorans</name>
    <dbReference type="NCBI Taxonomy" id="1448271"/>
    <lineage>
        <taxon>Bacteria</taxon>
        <taxon>Bacillati</taxon>
        <taxon>Bacillota</taxon>
        <taxon>Bacilli</taxon>
        <taxon>Bacillales</taxon>
        <taxon>Bacillaceae</taxon>
        <taxon>Bacillus</taxon>
    </lineage>
</organism>
<name>A0A285CIX8_9BACI</name>
<sequence length="381" mass="44856">MKLGELLLQISYELQYSPEDWARILNVSADEVNGYFLGTKELPVLPFFHLIHNSYSDYEKKKYIFSVHMDSIQSASNFLYAMELTEQSGETESLIRIIEKAMKSEDPRVQEWAEMYALSLKRDEMFEDDLLYTAKKATLKSSEMKILLETIRTQLLRKINANITIDKLADEYSHHLEKIENNFFKSAFKLRLHVSTIYSTLRLNLVGKVRRIGEMYLNDEETKVYFPLRHCYILHYYALSFLYEDPYRALELIDEANDILKTIQNSRARHYLNENGKTKAFIKNVWEMDQPEPDDIPEKIHYCIANGDMKKAQALLIDLEKVQPLTPFQDYYWGVAFSDEEALQRSYETFRSNGDFFFAVLPIRALSKMSLEKLKEKQIKN</sequence>
<dbReference type="EMBL" id="OAOP01000001">
    <property type="protein sequence ID" value="SNX67305.1"/>
    <property type="molecule type" value="Genomic_DNA"/>
</dbReference>
<keyword evidence="2" id="KW-1185">Reference proteome</keyword>
<dbReference type="AlphaFoldDB" id="A0A285CIX8"/>
<dbReference type="RefSeq" id="WP_097157110.1">
    <property type="nucleotide sequence ID" value="NZ_JBEPMQ010000003.1"/>
</dbReference>